<comment type="caution">
    <text evidence="6">The sequence shown here is derived from an EMBL/GenBank/DDBJ whole genome shotgun (WGS) entry which is preliminary data.</text>
</comment>
<protein>
    <submittedName>
        <fullName evidence="6">Cation diffusion facilitator family transporter</fullName>
    </submittedName>
</protein>
<name>A0ABN1I6I3_9GAMM</name>
<dbReference type="EMBL" id="BAAAET010000002">
    <property type="protein sequence ID" value="GAA0692366.1"/>
    <property type="molecule type" value="Genomic_DNA"/>
</dbReference>
<dbReference type="InterPro" id="IPR027469">
    <property type="entry name" value="Cation_efflux_TMD_sf"/>
</dbReference>
<evidence type="ECO:0000313" key="7">
    <source>
        <dbReference type="Proteomes" id="UP001499915"/>
    </source>
</evidence>
<accession>A0ABN1I6I3</accession>
<evidence type="ECO:0000313" key="6">
    <source>
        <dbReference type="EMBL" id="GAA0692366.1"/>
    </source>
</evidence>
<keyword evidence="7" id="KW-1185">Reference proteome</keyword>
<feature type="transmembrane region" description="Helical" evidence="5">
    <location>
        <begin position="79"/>
        <end position="97"/>
    </location>
</feature>
<organism evidence="6 7">
    <name type="scientific">Marinobacterium maritimum</name>
    <dbReference type="NCBI Taxonomy" id="500162"/>
    <lineage>
        <taxon>Bacteria</taxon>
        <taxon>Pseudomonadati</taxon>
        <taxon>Pseudomonadota</taxon>
        <taxon>Gammaproteobacteria</taxon>
        <taxon>Oceanospirillales</taxon>
        <taxon>Oceanospirillaceae</taxon>
        <taxon>Marinobacterium</taxon>
    </lineage>
</organism>
<evidence type="ECO:0000256" key="5">
    <source>
        <dbReference type="SAM" id="Phobius"/>
    </source>
</evidence>
<keyword evidence="4 5" id="KW-0472">Membrane</keyword>
<feature type="transmembrane region" description="Helical" evidence="5">
    <location>
        <begin position="151"/>
        <end position="168"/>
    </location>
</feature>
<proteinExistence type="predicted"/>
<comment type="subcellular location">
    <subcellularLocation>
        <location evidence="1">Membrane</location>
        <topology evidence="1">Multi-pass membrane protein</topology>
    </subcellularLocation>
</comment>
<sequence>MACSCSVPVSKTPAPGFRKALWLALWVNLAMFLIEGVASLQSGSVSLLADAIDFFGDSANYILSLTVLSMDMIWRGYAALFKGLTMALFGAAVWARGLWTLQTGTTPEAITMGSVGLLALVANVSVALALFRFRSGDADMRSVWLCSRNDAIGNIAVIIAAAGVFGTGSAWPDLIVAGMMGALAITAGISVVRHARADIVTARSVAPATTSKPSA</sequence>
<feature type="transmembrane region" description="Helical" evidence="5">
    <location>
        <begin position="20"/>
        <end position="38"/>
    </location>
</feature>
<gene>
    <name evidence="6" type="ORF">GCM10009104_19340</name>
</gene>
<feature type="transmembrane region" description="Helical" evidence="5">
    <location>
        <begin position="109"/>
        <end position="131"/>
    </location>
</feature>
<evidence type="ECO:0000256" key="2">
    <source>
        <dbReference type="ARBA" id="ARBA00022692"/>
    </source>
</evidence>
<dbReference type="Gene3D" id="1.20.1510.10">
    <property type="entry name" value="Cation efflux protein transmembrane domain"/>
    <property type="match status" value="1"/>
</dbReference>
<evidence type="ECO:0000256" key="3">
    <source>
        <dbReference type="ARBA" id="ARBA00022989"/>
    </source>
</evidence>
<dbReference type="Proteomes" id="UP001499915">
    <property type="component" value="Unassembled WGS sequence"/>
</dbReference>
<feature type="transmembrane region" description="Helical" evidence="5">
    <location>
        <begin position="174"/>
        <end position="192"/>
    </location>
</feature>
<keyword evidence="3 5" id="KW-1133">Transmembrane helix</keyword>
<reference evidence="6 7" key="1">
    <citation type="journal article" date="2019" name="Int. J. Syst. Evol. Microbiol.">
        <title>The Global Catalogue of Microorganisms (GCM) 10K type strain sequencing project: providing services to taxonomists for standard genome sequencing and annotation.</title>
        <authorList>
            <consortium name="The Broad Institute Genomics Platform"/>
            <consortium name="The Broad Institute Genome Sequencing Center for Infectious Disease"/>
            <person name="Wu L."/>
            <person name="Ma J."/>
        </authorList>
    </citation>
    <scope>NUCLEOTIDE SEQUENCE [LARGE SCALE GENOMIC DNA]</scope>
    <source>
        <strain evidence="6 7">JCM 15134</strain>
    </source>
</reference>
<evidence type="ECO:0000256" key="1">
    <source>
        <dbReference type="ARBA" id="ARBA00004141"/>
    </source>
</evidence>
<dbReference type="SUPFAM" id="SSF161111">
    <property type="entry name" value="Cation efflux protein transmembrane domain-like"/>
    <property type="match status" value="1"/>
</dbReference>
<keyword evidence="2 5" id="KW-0812">Transmembrane</keyword>
<evidence type="ECO:0000256" key="4">
    <source>
        <dbReference type="ARBA" id="ARBA00023136"/>
    </source>
</evidence>